<keyword evidence="2" id="KW-1185">Reference proteome</keyword>
<dbReference type="EMBL" id="JAXCGZ010011374">
    <property type="protein sequence ID" value="KAK7075060.1"/>
    <property type="molecule type" value="Genomic_DNA"/>
</dbReference>
<reference evidence="1 2" key="1">
    <citation type="submission" date="2023-11" db="EMBL/GenBank/DDBJ databases">
        <title>Halocaridina rubra genome assembly.</title>
        <authorList>
            <person name="Smith C."/>
        </authorList>
    </citation>
    <scope>NUCLEOTIDE SEQUENCE [LARGE SCALE GENOMIC DNA]</scope>
    <source>
        <strain evidence="1">EP-1</strain>
        <tissue evidence="1">Whole</tissue>
    </source>
</reference>
<evidence type="ECO:0000313" key="2">
    <source>
        <dbReference type="Proteomes" id="UP001381693"/>
    </source>
</evidence>
<proteinExistence type="predicted"/>
<dbReference type="Proteomes" id="UP001381693">
    <property type="component" value="Unassembled WGS sequence"/>
</dbReference>
<gene>
    <name evidence="1" type="ORF">SK128_009040</name>
</gene>
<protein>
    <submittedName>
        <fullName evidence="1">Uncharacterized protein</fullName>
    </submittedName>
</protein>
<name>A0AAN8WZ86_HALRR</name>
<dbReference type="AlphaFoldDB" id="A0AAN8WZ86"/>
<evidence type="ECO:0000313" key="1">
    <source>
        <dbReference type="EMBL" id="KAK7075060.1"/>
    </source>
</evidence>
<sequence length="167" mass="19282">MHEDIVHRPHHDKSEHRERTVKAIAMQDDNRQAKRGRNSNILPASSTLWEEQKGAEDIVTTMKTFRTIIDEPEETGIMATYMLILHKSAEHKCIRKIIITIILETRTTMKRQRDIPVEDQDQFIKTYPISSKYFISGKDQDALISVIITTMSKAVALTMSYVEIVNN</sequence>
<comment type="caution">
    <text evidence="1">The sequence shown here is derived from an EMBL/GenBank/DDBJ whole genome shotgun (WGS) entry which is preliminary data.</text>
</comment>
<accession>A0AAN8WZ86</accession>
<organism evidence="1 2">
    <name type="scientific">Halocaridina rubra</name>
    <name type="common">Hawaiian red shrimp</name>
    <dbReference type="NCBI Taxonomy" id="373956"/>
    <lineage>
        <taxon>Eukaryota</taxon>
        <taxon>Metazoa</taxon>
        <taxon>Ecdysozoa</taxon>
        <taxon>Arthropoda</taxon>
        <taxon>Crustacea</taxon>
        <taxon>Multicrustacea</taxon>
        <taxon>Malacostraca</taxon>
        <taxon>Eumalacostraca</taxon>
        <taxon>Eucarida</taxon>
        <taxon>Decapoda</taxon>
        <taxon>Pleocyemata</taxon>
        <taxon>Caridea</taxon>
        <taxon>Atyoidea</taxon>
        <taxon>Atyidae</taxon>
        <taxon>Halocaridina</taxon>
    </lineage>
</organism>